<feature type="region of interest" description="Disordered" evidence="1">
    <location>
        <begin position="1"/>
        <end position="25"/>
    </location>
</feature>
<protein>
    <submittedName>
        <fullName evidence="2">Uncharacterized protein</fullName>
    </submittedName>
</protein>
<keyword evidence="3" id="KW-1185">Reference proteome</keyword>
<gene>
    <name evidence="2" type="ORF">GCM10009864_75830</name>
</gene>
<evidence type="ECO:0000256" key="1">
    <source>
        <dbReference type="SAM" id="MobiDB-lite"/>
    </source>
</evidence>
<evidence type="ECO:0000313" key="2">
    <source>
        <dbReference type="EMBL" id="GAA2690526.1"/>
    </source>
</evidence>
<sequence>MAAVSGWHASPRRGAPTSSTSDTGEVRVPLALYRVDQHQGDVDLVLSRSEAEELRDALTEHLVVSALLKDAS</sequence>
<organism evidence="2 3">
    <name type="scientific">Streptomyces lunalinharesii</name>
    <dbReference type="NCBI Taxonomy" id="333384"/>
    <lineage>
        <taxon>Bacteria</taxon>
        <taxon>Bacillati</taxon>
        <taxon>Actinomycetota</taxon>
        <taxon>Actinomycetes</taxon>
        <taxon>Kitasatosporales</taxon>
        <taxon>Streptomycetaceae</taxon>
        <taxon>Streptomyces</taxon>
    </lineage>
</organism>
<proteinExistence type="predicted"/>
<evidence type="ECO:0000313" key="3">
    <source>
        <dbReference type="Proteomes" id="UP001500994"/>
    </source>
</evidence>
<name>A0ABN3T198_9ACTN</name>
<accession>A0ABN3T198</accession>
<dbReference type="Proteomes" id="UP001500994">
    <property type="component" value="Unassembled WGS sequence"/>
</dbReference>
<comment type="caution">
    <text evidence="2">The sequence shown here is derived from an EMBL/GenBank/DDBJ whole genome shotgun (WGS) entry which is preliminary data.</text>
</comment>
<reference evidence="2 3" key="1">
    <citation type="journal article" date="2019" name="Int. J. Syst. Evol. Microbiol.">
        <title>The Global Catalogue of Microorganisms (GCM) 10K type strain sequencing project: providing services to taxonomists for standard genome sequencing and annotation.</title>
        <authorList>
            <consortium name="The Broad Institute Genomics Platform"/>
            <consortium name="The Broad Institute Genome Sequencing Center for Infectious Disease"/>
            <person name="Wu L."/>
            <person name="Ma J."/>
        </authorList>
    </citation>
    <scope>NUCLEOTIDE SEQUENCE [LARGE SCALE GENOMIC DNA]</scope>
    <source>
        <strain evidence="2 3">JCM 16374</strain>
    </source>
</reference>
<dbReference type="EMBL" id="BAAARK010000052">
    <property type="protein sequence ID" value="GAA2690526.1"/>
    <property type="molecule type" value="Genomic_DNA"/>
</dbReference>